<dbReference type="KEGG" id="eic:NT01EI_3248"/>
<sequence length="42" mass="4297">MATALCRPLPSNATTTGGLIAAGAPQNALRFPCPKELVIMLS</sequence>
<reference evidence="1 2" key="2">
    <citation type="journal article" date="2012" name="J. Bacteriol.">
        <title>Genome Sequence of Edwardsiella ictaluri 93-146, a Strain Associated with a Natural Channel Catfish Outbreak of Enteric Septicemia of Catfish.</title>
        <authorList>
            <person name="Williams M.L."/>
            <person name="Gillaspy A.F."/>
            <person name="Dyer D.W."/>
            <person name="Thune R.L."/>
            <person name="Waldbieser G.C."/>
            <person name="Schuster S.C."/>
            <person name="Gipson J."/>
            <person name="Zaitshik J."/>
            <person name="Landry C."/>
            <person name="Banes M.M."/>
            <person name="Lawrence M.L."/>
        </authorList>
    </citation>
    <scope>NUCLEOTIDE SEQUENCE [LARGE SCALE GENOMIC DNA]</scope>
    <source>
        <strain evidence="1 2">93-146</strain>
    </source>
</reference>
<protein>
    <submittedName>
        <fullName evidence="1">Uncharacterized protein</fullName>
    </submittedName>
</protein>
<evidence type="ECO:0000313" key="1">
    <source>
        <dbReference type="EMBL" id="ACR70389.1"/>
    </source>
</evidence>
<accession>C5BGI3</accession>
<dbReference type="EMBL" id="CP001600">
    <property type="protein sequence ID" value="ACR70389.1"/>
    <property type="molecule type" value="Genomic_DNA"/>
</dbReference>
<evidence type="ECO:0000313" key="2">
    <source>
        <dbReference type="Proteomes" id="UP000001485"/>
    </source>
</evidence>
<proteinExistence type="predicted"/>
<reference evidence="2" key="1">
    <citation type="submission" date="2009-03" db="EMBL/GenBank/DDBJ databases">
        <title>Complete genome sequence of Edwardsiella ictaluri 93-146.</title>
        <authorList>
            <person name="Williams M.L."/>
            <person name="Gillaspy A.F."/>
            <person name="Dyer D.W."/>
            <person name="Thune R.L."/>
            <person name="Waldbieser G.C."/>
            <person name="Schuster S.C."/>
            <person name="Gipson J."/>
            <person name="Zaitshik J."/>
            <person name="Landry C."/>
            <person name="Lawrence M.L."/>
        </authorList>
    </citation>
    <scope>NUCLEOTIDE SEQUENCE [LARGE SCALE GENOMIC DNA]</scope>
    <source>
        <strain evidence="2">93-146</strain>
    </source>
</reference>
<dbReference type="AlphaFoldDB" id="C5BGI3"/>
<name>C5BGI3_EDWI9</name>
<dbReference type="HOGENOM" id="CLU_3250700_0_0_6"/>
<organism evidence="1 2">
    <name type="scientific">Edwardsiella ictaluri (strain 93-146)</name>
    <dbReference type="NCBI Taxonomy" id="634503"/>
    <lineage>
        <taxon>Bacteria</taxon>
        <taxon>Pseudomonadati</taxon>
        <taxon>Pseudomonadota</taxon>
        <taxon>Gammaproteobacteria</taxon>
        <taxon>Enterobacterales</taxon>
        <taxon>Hafniaceae</taxon>
        <taxon>Edwardsiella</taxon>
    </lineage>
</organism>
<dbReference type="Proteomes" id="UP000001485">
    <property type="component" value="Chromosome"/>
</dbReference>
<gene>
    <name evidence="1" type="ordered locus">NT01EI_3248</name>
</gene>